<keyword evidence="2" id="KW-1185">Reference proteome</keyword>
<gene>
    <name evidence="1" type="ORF">ACH5RR_036490</name>
</gene>
<dbReference type="AlphaFoldDB" id="A0ABD2Y3C5"/>
<sequence>MTAKWKISSSISKIGLRTVSVYQELCVFIKNCACLSLMYWVDGMDENMVHKMNVMLLKFMPCNPAIVEMYIEFLKRSETSPPDSLLMGEIVCMFVDSLLENVVVSLKDDFAILREGLVFLISFLVDPTKKSTTETGNVIDSLVKSLISSLYIYQTENYTSKERNDLVHDLLEKIEKVKIEASSDFFPCLERLVMGDCHELEEIPFSFADSLKVIQLRRCNYDVENSARQILKEQRDKGNEELEMFEVTSYQLDCQVALSYVLCDQISVVFAFHVL</sequence>
<dbReference type="EMBL" id="JBJUIK010000015">
    <property type="protein sequence ID" value="KAL3502041.1"/>
    <property type="molecule type" value="Genomic_DNA"/>
</dbReference>
<accession>A0ABD2Y3C5</accession>
<name>A0ABD2Y3C5_9GENT</name>
<reference evidence="1 2" key="1">
    <citation type="submission" date="2024-11" db="EMBL/GenBank/DDBJ databases">
        <title>A near-complete genome assembly of Cinchona calisaya.</title>
        <authorList>
            <person name="Lian D.C."/>
            <person name="Zhao X.W."/>
            <person name="Wei L."/>
        </authorList>
    </citation>
    <scope>NUCLEOTIDE SEQUENCE [LARGE SCALE GENOMIC DNA]</scope>
    <source>
        <tissue evidence="1">Nenye</tissue>
    </source>
</reference>
<dbReference type="PANTHER" id="PTHR15140">
    <property type="entry name" value="TUBULIN-SPECIFIC CHAPERONE E"/>
    <property type="match status" value="1"/>
</dbReference>
<organism evidence="1 2">
    <name type="scientific">Cinchona calisaya</name>
    <dbReference type="NCBI Taxonomy" id="153742"/>
    <lineage>
        <taxon>Eukaryota</taxon>
        <taxon>Viridiplantae</taxon>
        <taxon>Streptophyta</taxon>
        <taxon>Embryophyta</taxon>
        <taxon>Tracheophyta</taxon>
        <taxon>Spermatophyta</taxon>
        <taxon>Magnoliopsida</taxon>
        <taxon>eudicotyledons</taxon>
        <taxon>Gunneridae</taxon>
        <taxon>Pentapetalae</taxon>
        <taxon>asterids</taxon>
        <taxon>lamiids</taxon>
        <taxon>Gentianales</taxon>
        <taxon>Rubiaceae</taxon>
        <taxon>Cinchonoideae</taxon>
        <taxon>Cinchoneae</taxon>
        <taxon>Cinchona</taxon>
    </lineage>
</organism>
<comment type="caution">
    <text evidence="1">The sequence shown here is derived from an EMBL/GenBank/DDBJ whole genome shotgun (WGS) entry which is preliminary data.</text>
</comment>
<dbReference type="Proteomes" id="UP001630127">
    <property type="component" value="Unassembled WGS sequence"/>
</dbReference>
<protein>
    <submittedName>
        <fullName evidence="1">Uncharacterized protein</fullName>
    </submittedName>
</protein>
<dbReference type="PANTHER" id="PTHR15140:SF33">
    <property type="entry name" value="LATE BLIGHT RESISTANCE PROTEIN HOMOLOG R1A-3 ISOFORM X1"/>
    <property type="match status" value="1"/>
</dbReference>
<proteinExistence type="predicted"/>
<evidence type="ECO:0000313" key="1">
    <source>
        <dbReference type="EMBL" id="KAL3502041.1"/>
    </source>
</evidence>
<evidence type="ECO:0000313" key="2">
    <source>
        <dbReference type="Proteomes" id="UP001630127"/>
    </source>
</evidence>